<dbReference type="Proteomes" id="UP000481872">
    <property type="component" value="Unassembled WGS sequence"/>
</dbReference>
<dbReference type="Pfam" id="PF00877">
    <property type="entry name" value="NLPC_P60"/>
    <property type="match status" value="1"/>
</dbReference>
<keyword evidence="2" id="KW-0645">Protease</keyword>
<evidence type="ECO:0000313" key="7">
    <source>
        <dbReference type="EMBL" id="NEU04569.1"/>
    </source>
</evidence>
<protein>
    <recommendedName>
        <fullName evidence="9">Glycoside hydrolase</fullName>
    </recommendedName>
</protein>
<dbReference type="AlphaFoldDB" id="A0A6M0H1W0"/>
<comment type="caution">
    <text evidence="7">The sequence shown here is derived from an EMBL/GenBank/DDBJ whole genome shotgun (WGS) entry which is preliminary data.</text>
</comment>
<name>A0A6M0H1W0_9CLOT</name>
<organism evidence="7 8">
    <name type="scientific">Clostridium senegalense</name>
    <dbReference type="NCBI Taxonomy" id="1465809"/>
    <lineage>
        <taxon>Bacteria</taxon>
        <taxon>Bacillati</taxon>
        <taxon>Bacillota</taxon>
        <taxon>Clostridia</taxon>
        <taxon>Eubacteriales</taxon>
        <taxon>Clostridiaceae</taxon>
        <taxon>Clostridium</taxon>
    </lineage>
</organism>
<dbReference type="RefSeq" id="WP_199869620.1">
    <property type="nucleotide sequence ID" value="NZ_JAAGPU010000009.1"/>
</dbReference>
<gene>
    <name evidence="7" type="ORF">G3M99_06780</name>
</gene>
<comment type="similarity">
    <text evidence="1">Belongs to the peptidase C40 family.</text>
</comment>
<evidence type="ECO:0000259" key="5">
    <source>
        <dbReference type="Pfam" id="PF00877"/>
    </source>
</evidence>
<dbReference type="InterPro" id="IPR027017">
    <property type="entry name" value="P60_peptidase_YkfC"/>
</dbReference>
<dbReference type="EMBL" id="JAAGPU010000009">
    <property type="protein sequence ID" value="NEU04569.1"/>
    <property type="molecule type" value="Genomic_DNA"/>
</dbReference>
<proteinExistence type="inferred from homology"/>
<dbReference type="InterPro" id="IPR039439">
    <property type="entry name" value="SH3b1_dom"/>
</dbReference>
<evidence type="ECO:0000256" key="3">
    <source>
        <dbReference type="ARBA" id="ARBA00022801"/>
    </source>
</evidence>
<dbReference type="PIRSF" id="PIRSF019015">
    <property type="entry name" value="P60_peptidase_YkfC"/>
    <property type="match status" value="1"/>
</dbReference>
<keyword evidence="3" id="KW-0378">Hydrolase</keyword>
<evidence type="ECO:0000256" key="4">
    <source>
        <dbReference type="ARBA" id="ARBA00022807"/>
    </source>
</evidence>
<dbReference type="InterPro" id="IPR000064">
    <property type="entry name" value="NLP_P60_dom"/>
</dbReference>
<evidence type="ECO:0000259" key="6">
    <source>
        <dbReference type="Pfam" id="PF12913"/>
    </source>
</evidence>
<sequence length="441" mass="51466">MEKYFNSTIPEITYEMLNPDFWIRHSETSSRIIGCYDKIESFNNKSMSGSHIKDVFDLKIQYTKNEVKDIILSISVPIKKEMYKDGLRLKEEDIKKLETNLDIDKILYNSVVKYGMITYRTVVKSYPTDDKLFDNEEEYIIDRLMESAINICEPVLVFHESYDKEWYFIQSYNCKGWVRKKYLAIGSKKDIEEYAKSKDFLIVTGRRIYTNYNPIEKRTALIPIDMGVKLRLVEKNSIPNEVDDMDVLASYVIYLPVRNEKDGNLELVKTLIPRCADVNIGFLYYTEENIIKQSFKFLGERYGWGGDFFSRDCSSLVLDVLKTMGIYIPRNTSKQSEENLGIVKKMNDLQMNQKKKFLDWLHPGSILYMKGHVMIYLGKYNDEYYVIHDTIGFYVSSICKRKTGDLKYIKANGVTLTPMSIAYTTSGQNYINALIASKIFI</sequence>
<evidence type="ECO:0000256" key="1">
    <source>
        <dbReference type="ARBA" id="ARBA00007074"/>
    </source>
</evidence>
<evidence type="ECO:0008006" key="9">
    <source>
        <dbReference type="Google" id="ProtNLM"/>
    </source>
</evidence>
<reference evidence="7 8" key="1">
    <citation type="submission" date="2020-02" db="EMBL/GenBank/DDBJ databases">
        <title>Genome assembly of a novel Clostridium senegalense strain.</title>
        <authorList>
            <person name="Gupta T.B."/>
            <person name="Jauregui R."/>
            <person name="Maclean P."/>
            <person name="Nawarathana A."/>
            <person name="Brightwell G."/>
        </authorList>
    </citation>
    <scope>NUCLEOTIDE SEQUENCE [LARGE SCALE GENOMIC DNA]</scope>
    <source>
        <strain evidence="7 8">AGRFS4</strain>
    </source>
</reference>
<dbReference type="GO" id="GO:0006508">
    <property type="term" value="P:proteolysis"/>
    <property type="evidence" value="ECO:0007669"/>
    <property type="project" value="UniProtKB-KW"/>
</dbReference>
<dbReference type="Pfam" id="PF12913">
    <property type="entry name" value="SH3_6"/>
    <property type="match status" value="1"/>
</dbReference>
<keyword evidence="8" id="KW-1185">Reference proteome</keyword>
<feature type="domain" description="SH3b1" evidence="6">
    <location>
        <begin position="132"/>
        <end position="179"/>
    </location>
</feature>
<keyword evidence="4" id="KW-0788">Thiol protease</keyword>
<evidence type="ECO:0000313" key="8">
    <source>
        <dbReference type="Proteomes" id="UP000481872"/>
    </source>
</evidence>
<dbReference type="InterPro" id="IPR038765">
    <property type="entry name" value="Papain-like_cys_pep_sf"/>
</dbReference>
<dbReference type="Gene3D" id="3.90.1720.10">
    <property type="entry name" value="endopeptidase domain like (from Nostoc punctiforme)"/>
    <property type="match status" value="1"/>
</dbReference>
<accession>A0A6M0H1W0</accession>
<evidence type="ECO:0000256" key="2">
    <source>
        <dbReference type="ARBA" id="ARBA00022670"/>
    </source>
</evidence>
<dbReference type="GO" id="GO:0008234">
    <property type="term" value="F:cysteine-type peptidase activity"/>
    <property type="evidence" value="ECO:0007669"/>
    <property type="project" value="UniProtKB-KW"/>
</dbReference>
<dbReference type="SUPFAM" id="SSF54001">
    <property type="entry name" value="Cysteine proteinases"/>
    <property type="match status" value="1"/>
</dbReference>
<feature type="domain" description="NlpC/P60" evidence="5">
    <location>
        <begin position="299"/>
        <end position="379"/>
    </location>
</feature>